<dbReference type="PANTHER" id="PTHR46015:SF1">
    <property type="entry name" value="HOMOCYSTEINE S-METHYLTRANSFERASE-LIKE ISOFORM 1"/>
    <property type="match status" value="1"/>
</dbReference>
<dbReference type="UniPathway" id="UPA00051">
    <property type="reaction ID" value="UER00083"/>
</dbReference>
<dbReference type="RefSeq" id="XP_010869579.2">
    <property type="nucleotide sequence ID" value="XM_010871277.3"/>
</dbReference>
<comment type="subunit">
    <text evidence="5">Homotetramer.</text>
</comment>
<evidence type="ECO:0000256" key="7">
    <source>
        <dbReference type="PROSITE-ProRule" id="PRU00333"/>
    </source>
</evidence>
<evidence type="ECO:0000259" key="8">
    <source>
        <dbReference type="PROSITE" id="PS50970"/>
    </source>
</evidence>
<dbReference type="PANTHER" id="PTHR46015">
    <property type="entry name" value="ZGC:172121"/>
    <property type="match status" value="1"/>
</dbReference>
<evidence type="ECO:0000313" key="9">
    <source>
        <dbReference type="Ensembl" id="ENSELUP00000007980.3"/>
    </source>
</evidence>
<evidence type="ECO:0000256" key="3">
    <source>
        <dbReference type="ARBA" id="ARBA00022723"/>
    </source>
</evidence>
<dbReference type="GeneID" id="105011332"/>
<protein>
    <recommendedName>
        <fullName evidence="8">Hcy-binding domain-containing protein</fullName>
    </recommendedName>
</protein>
<reference evidence="9" key="4">
    <citation type="submission" date="2025-09" db="UniProtKB">
        <authorList>
            <consortium name="Ensembl"/>
        </authorList>
    </citation>
    <scope>IDENTIFICATION</scope>
</reference>
<dbReference type="GeneTree" id="ENSGT00510000049619"/>
<dbReference type="Ensembl" id="ENSELUT00000006334.3">
    <property type="protein sequence ID" value="ENSELUP00000007980.3"/>
    <property type="gene ID" value="ENSELUG00000008699.3"/>
</dbReference>
<feature type="binding site" evidence="6 7">
    <location>
        <position position="236"/>
    </location>
    <ligand>
        <name>Zn(2+)</name>
        <dbReference type="ChEBI" id="CHEBI:29105"/>
    </ligand>
</feature>
<keyword evidence="3 5" id="KW-0479">Metal-binding</keyword>
<feature type="binding site" evidence="7">
    <location>
        <position position="304"/>
    </location>
    <ligand>
        <name>Zn(2+)</name>
        <dbReference type="ChEBI" id="CHEBI:29105"/>
    </ligand>
</feature>
<evidence type="ECO:0000256" key="1">
    <source>
        <dbReference type="ARBA" id="ARBA00022603"/>
    </source>
</evidence>
<dbReference type="InterPro" id="IPR036589">
    <property type="entry name" value="HCY_dom_sf"/>
</dbReference>
<dbReference type="GO" id="GO:0008898">
    <property type="term" value="F:S-adenosylmethionine-homocysteine S-methyltransferase activity"/>
    <property type="evidence" value="ECO:0007669"/>
    <property type="project" value="TreeGrafter"/>
</dbReference>
<name>A0A3P8XW38_ESOLU</name>
<sequence length="332" mass="35930">MDKIDSVKPFVDVGLGPLILDGGLATELESAGFKLQGDPLWSARLLHTNPQAVKDAHYRFLCAGADVITTATYQASIEGFVRHLDMTPEQANQLMVTGVTLAREAVKHFTTDHPPSDRREPLVAGSIGPYGAFLHNGSEYTGAYAQDMSTEELKAWHRPQVHCLATAGVNLIAMETIPSVKEAEALLELLREFPDSKAWLSFSCKDGQCISDGSRFSEAVQLASRSSQLVAVGVNCCPPALVQPLLDSAQSQRRAGLSWVIYPNSGEDWDTHSGWIEPESGVPSFAELSHQWMEQGAALIGGCCRISPAHIAELRTHIHGILQGCGASQQRC</sequence>
<feature type="domain" description="Hcy-binding" evidence="8">
    <location>
        <begin position="6"/>
        <end position="318"/>
    </location>
</feature>
<evidence type="ECO:0000256" key="2">
    <source>
        <dbReference type="ARBA" id="ARBA00022679"/>
    </source>
</evidence>
<comment type="function">
    <text evidence="5">Involved in the regulation of homocysteine metabolism.</text>
</comment>
<evidence type="ECO:0000256" key="5">
    <source>
        <dbReference type="PIRNR" id="PIRNR037505"/>
    </source>
</evidence>
<dbReference type="InterPro" id="IPR017226">
    <property type="entry name" value="BHMT-like"/>
</dbReference>
<reference evidence="10" key="1">
    <citation type="journal article" date="2014" name="PLoS ONE">
        <title>The genome and linkage map of the northern pike (Esox lucius): conserved synteny revealed between the salmonid sister group and the Neoteleostei.</title>
        <authorList>
            <person name="Rondeau E.B."/>
            <person name="Minkley D.R."/>
            <person name="Leong J.S."/>
            <person name="Messmer A.M."/>
            <person name="Jantzen J.R."/>
            <person name="von Schalburg K.R."/>
            <person name="Lemon C."/>
            <person name="Bird N.H."/>
            <person name="Koop B.F."/>
        </authorList>
    </citation>
    <scope>NUCLEOTIDE SEQUENCE</scope>
</reference>
<comment type="pathway">
    <text evidence="5">Amino-acid biosynthesis; L-methionine biosynthesis via de novo pathway; L-methionine from L-homocysteine (BhmT route): step 1/1.</text>
</comment>
<dbReference type="InParanoid" id="A0A3P8XW38"/>
<dbReference type="InterPro" id="IPR051486">
    <property type="entry name" value="Hcy_S-methyltransferase"/>
</dbReference>
<accession>A0A3P8XW38</accession>
<dbReference type="OrthoDB" id="261426at2759"/>
<dbReference type="InterPro" id="IPR003726">
    <property type="entry name" value="HCY_dom"/>
</dbReference>
<evidence type="ECO:0000256" key="4">
    <source>
        <dbReference type="ARBA" id="ARBA00022833"/>
    </source>
</evidence>
<evidence type="ECO:0000256" key="6">
    <source>
        <dbReference type="PIRSR" id="PIRSR037505-2"/>
    </source>
</evidence>
<dbReference type="OMA" id="CSQPEVI"/>
<keyword evidence="1 5" id="KW-0489">Methyltransferase</keyword>
<reference evidence="9" key="3">
    <citation type="submission" date="2025-08" db="UniProtKB">
        <authorList>
            <consortium name="Ensembl"/>
        </authorList>
    </citation>
    <scope>IDENTIFICATION</scope>
</reference>
<dbReference type="Pfam" id="PF02574">
    <property type="entry name" value="S-methyl_trans"/>
    <property type="match status" value="1"/>
</dbReference>
<dbReference type="KEGG" id="els:105011332"/>
<dbReference type="NCBIfam" id="NF007020">
    <property type="entry name" value="PRK09485.1"/>
    <property type="match status" value="1"/>
</dbReference>
<keyword evidence="10" id="KW-1185">Reference proteome</keyword>
<dbReference type="PROSITE" id="PS50970">
    <property type="entry name" value="HCY"/>
    <property type="match status" value="1"/>
</dbReference>
<dbReference type="GO" id="GO:0009086">
    <property type="term" value="P:methionine biosynthetic process"/>
    <property type="evidence" value="ECO:0007669"/>
    <property type="project" value="InterPro"/>
</dbReference>
<organism evidence="9 10">
    <name type="scientific">Esox lucius</name>
    <name type="common">Northern pike</name>
    <dbReference type="NCBI Taxonomy" id="8010"/>
    <lineage>
        <taxon>Eukaryota</taxon>
        <taxon>Metazoa</taxon>
        <taxon>Chordata</taxon>
        <taxon>Craniata</taxon>
        <taxon>Vertebrata</taxon>
        <taxon>Euteleostomi</taxon>
        <taxon>Actinopterygii</taxon>
        <taxon>Neopterygii</taxon>
        <taxon>Teleostei</taxon>
        <taxon>Protacanthopterygii</taxon>
        <taxon>Esociformes</taxon>
        <taxon>Esocidae</taxon>
        <taxon>Esox</taxon>
    </lineage>
</organism>
<reference evidence="9" key="2">
    <citation type="submission" date="2020-02" db="EMBL/GenBank/DDBJ databases">
        <title>Esox lucius (northern pike) genome, fEsoLuc1, primary haplotype.</title>
        <authorList>
            <person name="Myers G."/>
            <person name="Karagic N."/>
            <person name="Meyer A."/>
            <person name="Pippel M."/>
            <person name="Reichard M."/>
            <person name="Winkler S."/>
            <person name="Tracey A."/>
            <person name="Sims Y."/>
            <person name="Howe K."/>
            <person name="Rhie A."/>
            <person name="Formenti G."/>
            <person name="Durbin R."/>
            <person name="Fedrigo O."/>
            <person name="Jarvis E.D."/>
        </authorList>
    </citation>
    <scope>NUCLEOTIDE SEQUENCE [LARGE SCALE GENOMIC DNA]</scope>
</reference>
<proteinExistence type="predicted"/>
<dbReference type="Proteomes" id="UP000265140">
    <property type="component" value="Chromosome 8"/>
</dbReference>
<keyword evidence="2 5" id="KW-0808">Transferase</keyword>
<dbReference type="Gene3D" id="3.20.20.330">
    <property type="entry name" value="Homocysteine-binding-like domain"/>
    <property type="match status" value="1"/>
</dbReference>
<feature type="binding site" evidence="7">
    <location>
        <position position="303"/>
    </location>
    <ligand>
        <name>Zn(2+)</name>
        <dbReference type="ChEBI" id="CHEBI:29105"/>
    </ligand>
</feature>
<dbReference type="PIRSF" id="PIRSF037505">
    <property type="entry name" value="Betaine_HMT"/>
    <property type="match status" value="1"/>
</dbReference>
<dbReference type="GO" id="GO:0033528">
    <property type="term" value="P:S-methylmethionine cycle"/>
    <property type="evidence" value="ECO:0007669"/>
    <property type="project" value="TreeGrafter"/>
</dbReference>
<evidence type="ECO:0000313" key="10">
    <source>
        <dbReference type="Proteomes" id="UP000265140"/>
    </source>
</evidence>
<dbReference type="FunFam" id="3.20.20.330:FF:000002">
    <property type="entry name" value="Homocysteine S-methyltransferase"/>
    <property type="match status" value="1"/>
</dbReference>
<comment type="cofactor">
    <cofactor evidence="5 6">
        <name>Zn(2+)</name>
        <dbReference type="ChEBI" id="CHEBI:29105"/>
    </cofactor>
    <text evidence="5 6">Binds 1 zinc ion per subunit.</text>
</comment>
<dbReference type="Bgee" id="ENSELUG00000008699">
    <property type="expression patterns" value="Expressed in digestive tract and 15 other cell types or tissues"/>
</dbReference>
<dbReference type="AlphaFoldDB" id="A0A3P8XW38"/>
<dbReference type="SUPFAM" id="SSF82282">
    <property type="entry name" value="Homocysteine S-methyltransferase"/>
    <property type="match status" value="1"/>
</dbReference>
<keyword evidence="4 5" id="KW-0862">Zinc</keyword>
<dbReference type="GO" id="GO:0032259">
    <property type="term" value="P:methylation"/>
    <property type="evidence" value="ECO:0007669"/>
    <property type="project" value="UniProtKB-KW"/>
</dbReference>
<dbReference type="GO" id="GO:0008270">
    <property type="term" value="F:zinc ion binding"/>
    <property type="evidence" value="ECO:0007669"/>
    <property type="project" value="UniProtKB-UniRule"/>
</dbReference>